<proteinExistence type="inferred from homology"/>
<dbReference type="InterPro" id="IPR011053">
    <property type="entry name" value="Single_hybrid_motif"/>
</dbReference>
<dbReference type="GO" id="GO:0048813">
    <property type="term" value="P:dendrite morphogenesis"/>
    <property type="evidence" value="ECO:0007669"/>
    <property type="project" value="TreeGrafter"/>
</dbReference>
<dbReference type="SUPFAM" id="SSF51230">
    <property type="entry name" value="Single hybrid motif"/>
    <property type="match status" value="1"/>
</dbReference>
<evidence type="ECO:0000313" key="4">
    <source>
        <dbReference type="EMBL" id="CAD1572866.1"/>
    </source>
</evidence>
<dbReference type="GO" id="GO:0030833">
    <property type="term" value="P:regulation of actin filament polymerization"/>
    <property type="evidence" value="ECO:0007669"/>
    <property type="project" value="TreeGrafter"/>
</dbReference>
<organism evidence="4">
    <name type="scientific">Bracon brevicornis</name>
    <dbReference type="NCBI Taxonomy" id="1563983"/>
    <lineage>
        <taxon>Eukaryota</taxon>
        <taxon>Metazoa</taxon>
        <taxon>Ecdysozoa</taxon>
        <taxon>Arthropoda</taxon>
        <taxon>Hexapoda</taxon>
        <taxon>Insecta</taxon>
        <taxon>Pterygota</taxon>
        <taxon>Neoptera</taxon>
        <taxon>Endopterygota</taxon>
        <taxon>Hymenoptera</taxon>
        <taxon>Apocrita</taxon>
        <taxon>Ichneumonoidea</taxon>
        <taxon>Braconidae</taxon>
        <taxon>Braconinae</taxon>
        <taxon>Bracon</taxon>
    </lineage>
</organism>
<dbReference type="GO" id="GO:0003785">
    <property type="term" value="F:actin monomer binding"/>
    <property type="evidence" value="ECO:0007669"/>
    <property type="project" value="TreeGrafter"/>
</dbReference>
<gene>
    <name evidence="4" type="ORF">BBRV_LOCUS100434</name>
</gene>
<dbReference type="PANTHER" id="PTHR13651:SF0">
    <property type="entry name" value="PROTEIN ABITRAM"/>
    <property type="match status" value="1"/>
</dbReference>
<dbReference type="Gene3D" id="2.40.50.100">
    <property type="match status" value="1"/>
</dbReference>
<dbReference type="EMBL" id="CADCXW020000339">
    <property type="protein sequence ID" value="CAD1572866.1"/>
    <property type="molecule type" value="Genomic_DNA"/>
</dbReference>
<reference evidence="4" key="1">
    <citation type="submission" date="2020-07" db="EMBL/GenBank/DDBJ databases">
        <authorList>
            <person name="Ferguson B K."/>
        </authorList>
    </citation>
    <scope>NUCLEOTIDE SEQUENCE</scope>
    <source>
        <strain evidence="4">L06</strain>
    </source>
</reference>
<dbReference type="InterPro" id="IPR033753">
    <property type="entry name" value="GCV_H/Fam206"/>
</dbReference>
<evidence type="ECO:0000256" key="1">
    <source>
        <dbReference type="ARBA" id="ARBA00010764"/>
    </source>
</evidence>
<dbReference type="GO" id="GO:0051015">
    <property type="term" value="F:actin filament binding"/>
    <property type="evidence" value="ECO:0007669"/>
    <property type="project" value="TreeGrafter"/>
</dbReference>
<dbReference type="AlphaFoldDB" id="A0A6V7LC61"/>
<dbReference type="GO" id="GO:0005634">
    <property type="term" value="C:nucleus"/>
    <property type="evidence" value="ECO:0007669"/>
    <property type="project" value="TreeGrafter"/>
</dbReference>
<evidence type="ECO:0000256" key="3">
    <source>
        <dbReference type="ARBA" id="ARBA00030463"/>
    </source>
</evidence>
<dbReference type="InterPro" id="IPR039169">
    <property type="entry name" value="Abitram"/>
</dbReference>
<sequence length="244" mass="27919">MVDSYLVSKEEHNDEDIEVDEDDFDFPEDNDISDMLDEVPLESELPSVTDRYFTPYYKINVQRPNDDICIRIHSNRICMLTLAPSHPIFKENVKIESISFKVTEKLDRAANKVSGKGKHGAQPLQETSNICIINFKDGDKSEKWTVKCCMTGKLIEVNETLAENPDLIKQQPHKGGYLAIILPNIKVYEEMKKTLMTEDDYQKLVLQKKCVEAETNSKIEISGKRALEEGEDCSKEKIQKVSEI</sequence>
<evidence type="ECO:0000256" key="2">
    <source>
        <dbReference type="ARBA" id="ARBA00019325"/>
    </source>
</evidence>
<comment type="similarity">
    <text evidence="1">Belongs to the ABITRAM family.</text>
</comment>
<accession>A0A6V7LC61</accession>
<dbReference type="GO" id="GO:0032433">
    <property type="term" value="C:filopodium tip"/>
    <property type="evidence" value="ECO:0007669"/>
    <property type="project" value="TreeGrafter"/>
</dbReference>
<dbReference type="Pfam" id="PF01597">
    <property type="entry name" value="GCV_H"/>
    <property type="match status" value="1"/>
</dbReference>
<name>A0A6V7LC61_9HYME</name>
<dbReference type="GO" id="GO:0030425">
    <property type="term" value="C:dendrite"/>
    <property type="evidence" value="ECO:0007669"/>
    <property type="project" value="TreeGrafter"/>
</dbReference>
<protein>
    <recommendedName>
        <fullName evidence="2">Protein Abitram</fullName>
    </recommendedName>
    <alternativeName>
        <fullName evidence="3">Actin-binding transcription modulator</fullName>
    </alternativeName>
</protein>
<dbReference type="GO" id="GO:0030027">
    <property type="term" value="C:lamellipodium"/>
    <property type="evidence" value="ECO:0007669"/>
    <property type="project" value="TreeGrafter"/>
</dbReference>
<dbReference type="PANTHER" id="PTHR13651">
    <property type="entry name" value="PROTEIN ABITRAM"/>
    <property type="match status" value="1"/>
</dbReference>
<dbReference type="GO" id="GO:0051489">
    <property type="term" value="P:regulation of filopodium assembly"/>
    <property type="evidence" value="ECO:0007669"/>
    <property type="project" value="TreeGrafter"/>
</dbReference>